<dbReference type="InterPro" id="IPR011650">
    <property type="entry name" value="Peptidase_M20_dimer"/>
</dbReference>
<comment type="caution">
    <text evidence="8">The sequence shown here is derived from an EMBL/GenBank/DDBJ whole genome shotgun (WGS) entry which is preliminary data.</text>
</comment>
<keyword evidence="5 8" id="KW-0378">Hydrolase</keyword>
<evidence type="ECO:0000259" key="7">
    <source>
        <dbReference type="Pfam" id="PF07687"/>
    </source>
</evidence>
<keyword evidence="4" id="KW-0479">Metal-binding</keyword>
<sequence length="434" mass="48111">MPISNEPIYKRLMDEYDVSYDENGVNGQRLALRLNEIAKIGLTEQNGSNRPGFSQEERQVKQLVAKWMEEAGLEVHQDGAGNVIGRLEGTDLTLPTIMSGSHVDSVPNGGHFDGPLGVLAALEVVEAWRETGYRPRKSYEVVIFSDEEGARFNGGLLGSQAMVGDYEMDELQKLVSVDGLSFEEVLNKIDLSSDTYRQALRDFSDVELFVEVHIEQGKRLERAELPCGIVNGIAGPCWLEVTFTGKAGHAGNTPMNDRKDALVAASEFITSVNALPAKINDTAVATVGKIHISPNGVNVIPGEVTLYVDIRDIYEETRNQLVDLVIQEVENLSKSHQISISYKKTLEIPPVPIKKEIQLLLEEVLREQSIEPMRIPSGAGHDAMIIGQKTDIAMLFVKSIQGISHNPLEWTDLRDSVQAVQVLKRFIERLNERD</sequence>
<keyword evidence="9" id="KW-1185">Reference proteome</keyword>
<evidence type="ECO:0000256" key="6">
    <source>
        <dbReference type="ARBA" id="ARBA00023211"/>
    </source>
</evidence>
<dbReference type="Pfam" id="PF01546">
    <property type="entry name" value="Peptidase_M20"/>
    <property type="match status" value="1"/>
</dbReference>
<dbReference type="InterPro" id="IPR036264">
    <property type="entry name" value="Bact_exopeptidase_dim_dom"/>
</dbReference>
<dbReference type="PANTHER" id="PTHR32494">
    <property type="entry name" value="ALLANTOATE DEIMINASE-RELATED"/>
    <property type="match status" value="1"/>
</dbReference>
<evidence type="ECO:0000313" key="9">
    <source>
        <dbReference type="Proteomes" id="UP001231362"/>
    </source>
</evidence>
<gene>
    <name evidence="8" type="ORF">J2S07_001150</name>
</gene>
<dbReference type="PIRSF" id="PIRSF001235">
    <property type="entry name" value="Amidase_carbamoylase"/>
    <property type="match status" value="1"/>
</dbReference>
<evidence type="ECO:0000256" key="1">
    <source>
        <dbReference type="ARBA" id="ARBA00001936"/>
    </source>
</evidence>
<evidence type="ECO:0000256" key="3">
    <source>
        <dbReference type="ARBA" id="ARBA00011738"/>
    </source>
</evidence>
<comment type="cofactor">
    <cofactor evidence="1">
        <name>Mn(2+)</name>
        <dbReference type="ChEBI" id="CHEBI:29035"/>
    </cofactor>
</comment>
<feature type="domain" description="Peptidase M20 dimerisation" evidence="7">
    <location>
        <begin position="233"/>
        <end position="334"/>
    </location>
</feature>
<dbReference type="EMBL" id="JAUSTU010000004">
    <property type="protein sequence ID" value="MDQ0154846.1"/>
    <property type="molecule type" value="Genomic_DNA"/>
</dbReference>
<organism evidence="8 9">
    <name type="scientific">Anoxybacillus andreesenii</name>
    <dbReference type="NCBI Taxonomy" id="1325932"/>
    <lineage>
        <taxon>Bacteria</taxon>
        <taxon>Bacillati</taxon>
        <taxon>Bacillota</taxon>
        <taxon>Bacilli</taxon>
        <taxon>Bacillales</taxon>
        <taxon>Anoxybacillaceae</taxon>
        <taxon>Anoxybacillus</taxon>
    </lineage>
</organism>
<dbReference type="GO" id="GO:0047652">
    <property type="term" value="F:allantoate deiminase activity"/>
    <property type="evidence" value="ECO:0007669"/>
    <property type="project" value="UniProtKB-EC"/>
</dbReference>
<comment type="subunit">
    <text evidence="3">Homodimer.</text>
</comment>
<dbReference type="Proteomes" id="UP001231362">
    <property type="component" value="Unassembled WGS sequence"/>
</dbReference>
<reference evidence="8 9" key="1">
    <citation type="submission" date="2023-07" db="EMBL/GenBank/DDBJ databases">
        <title>Genomic Encyclopedia of Type Strains, Phase IV (KMG-IV): sequencing the most valuable type-strain genomes for metagenomic binning, comparative biology and taxonomic classification.</title>
        <authorList>
            <person name="Goeker M."/>
        </authorList>
    </citation>
    <scope>NUCLEOTIDE SEQUENCE [LARGE SCALE GENOMIC DNA]</scope>
    <source>
        <strain evidence="8 9">DSM 23948</strain>
    </source>
</reference>
<dbReference type="SUPFAM" id="SSF55031">
    <property type="entry name" value="Bacterial exopeptidase dimerisation domain"/>
    <property type="match status" value="1"/>
</dbReference>
<dbReference type="Gene3D" id="3.30.70.360">
    <property type="match status" value="1"/>
</dbReference>
<name>A0ABT9V1Q7_9BACL</name>
<comment type="similarity">
    <text evidence="2">Belongs to the peptidase M20 family.</text>
</comment>
<evidence type="ECO:0000256" key="2">
    <source>
        <dbReference type="ARBA" id="ARBA00006153"/>
    </source>
</evidence>
<evidence type="ECO:0000256" key="5">
    <source>
        <dbReference type="ARBA" id="ARBA00022801"/>
    </source>
</evidence>
<dbReference type="InterPro" id="IPR002933">
    <property type="entry name" value="Peptidase_M20"/>
</dbReference>
<dbReference type="Gene3D" id="3.40.630.10">
    <property type="entry name" value="Zn peptidases"/>
    <property type="match status" value="1"/>
</dbReference>
<dbReference type="EC" id="3.5.3.9" evidence="8"/>
<dbReference type="Pfam" id="PF07687">
    <property type="entry name" value="M20_dimer"/>
    <property type="match status" value="1"/>
</dbReference>
<dbReference type="PANTHER" id="PTHR32494:SF19">
    <property type="entry name" value="ALLANTOATE DEIMINASE-RELATED"/>
    <property type="match status" value="1"/>
</dbReference>
<keyword evidence="6" id="KW-0464">Manganese</keyword>
<dbReference type="InterPro" id="IPR010158">
    <property type="entry name" value="Amidase_Cbmase"/>
</dbReference>
<accession>A0ABT9V1Q7</accession>
<evidence type="ECO:0000313" key="8">
    <source>
        <dbReference type="EMBL" id="MDQ0154846.1"/>
    </source>
</evidence>
<dbReference type="RefSeq" id="WP_307149430.1">
    <property type="nucleotide sequence ID" value="NZ_JAUSTU010000004.1"/>
</dbReference>
<evidence type="ECO:0000256" key="4">
    <source>
        <dbReference type="ARBA" id="ARBA00022723"/>
    </source>
</evidence>
<dbReference type="CDD" id="cd03884">
    <property type="entry name" value="M20_bAS"/>
    <property type="match status" value="1"/>
</dbReference>
<protein>
    <submittedName>
        <fullName evidence="8">Allantoate deiminase</fullName>
        <ecNumber evidence="8">3.5.3.9</ecNumber>
    </submittedName>
</protein>
<dbReference type="NCBIfam" id="NF006771">
    <property type="entry name" value="PRK09290.1-5"/>
    <property type="match status" value="1"/>
</dbReference>
<dbReference type="SUPFAM" id="SSF53187">
    <property type="entry name" value="Zn-dependent exopeptidases"/>
    <property type="match status" value="1"/>
</dbReference>
<dbReference type="NCBIfam" id="TIGR01879">
    <property type="entry name" value="hydantase"/>
    <property type="match status" value="1"/>
</dbReference>
<proteinExistence type="inferred from homology"/>